<name>A0A0A2VAM5_BEABA</name>
<dbReference type="EMBL" id="ANFO01001050">
    <property type="protein sequence ID" value="KGQ04558.1"/>
    <property type="molecule type" value="Genomic_DNA"/>
</dbReference>
<evidence type="ECO:0000313" key="2">
    <source>
        <dbReference type="EMBL" id="KGQ04558.1"/>
    </source>
</evidence>
<gene>
    <name evidence="2" type="ORF">BBAD15_g10195</name>
</gene>
<keyword evidence="1" id="KW-0472">Membrane</keyword>
<evidence type="ECO:0000313" key="3">
    <source>
        <dbReference type="Proteomes" id="UP000030106"/>
    </source>
</evidence>
<dbReference type="AlphaFoldDB" id="A0A0A2VAM5"/>
<dbReference type="HOGENOM" id="CLU_090736_0_0_1"/>
<proteinExistence type="predicted"/>
<dbReference type="OrthoDB" id="3890746at2759"/>
<organism evidence="2 3">
    <name type="scientific">Beauveria bassiana D1-5</name>
    <dbReference type="NCBI Taxonomy" id="1245745"/>
    <lineage>
        <taxon>Eukaryota</taxon>
        <taxon>Fungi</taxon>
        <taxon>Dikarya</taxon>
        <taxon>Ascomycota</taxon>
        <taxon>Pezizomycotina</taxon>
        <taxon>Sordariomycetes</taxon>
        <taxon>Hypocreomycetidae</taxon>
        <taxon>Hypocreales</taxon>
        <taxon>Cordycipitaceae</taxon>
        <taxon>Beauveria</taxon>
    </lineage>
</organism>
<feature type="transmembrane region" description="Helical" evidence="1">
    <location>
        <begin position="78"/>
        <end position="98"/>
    </location>
</feature>
<dbReference type="eggNOG" id="ENOG502SP43">
    <property type="taxonomic scope" value="Eukaryota"/>
</dbReference>
<evidence type="ECO:0000256" key="1">
    <source>
        <dbReference type="SAM" id="Phobius"/>
    </source>
</evidence>
<protein>
    <submittedName>
        <fullName evidence="2">Uncharacterized protein</fullName>
    </submittedName>
</protein>
<feature type="transmembrane region" description="Helical" evidence="1">
    <location>
        <begin position="175"/>
        <end position="196"/>
    </location>
</feature>
<dbReference type="STRING" id="1245745.A0A0A2VAM5"/>
<dbReference type="Proteomes" id="UP000030106">
    <property type="component" value="Unassembled WGS sequence"/>
</dbReference>
<feature type="transmembrane region" description="Helical" evidence="1">
    <location>
        <begin position="119"/>
        <end position="139"/>
    </location>
</feature>
<sequence length="210" mass="22238">MSQLKNEISSSDFEVEAEHRHTAPKIGAVDTLRVGLTVVALAAGAAVLGLGADTLAVYRATSLPADYMLQLWPEEFDVRPVNSLIACGVIVLIANGLALAMSKVSFVGSRYVARSSVSVAAPTVGLIGALVAMSIFYAVNASTKVDSIQSWSCRWSGVPMDTRPHFDAVCRESKAALTLATLLVPVEAFIIGVAGYEAVLLRRINQGTHH</sequence>
<reference evidence="2 3" key="1">
    <citation type="submission" date="2012-10" db="EMBL/GenBank/DDBJ databases">
        <title>Genome sequencing and analysis of entomopathogenic fungi Beauveria bassiana D1-5.</title>
        <authorList>
            <person name="Li Q."/>
            <person name="Wang L."/>
            <person name="Zhang Z."/>
            <person name="Wang Q."/>
            <person name="Ren J."/>
            <person name="Wang M."/>
            <person name="Xu W."/>
            <person name="Wang J."/>
            <person name="Lu Y."/>
            <person name="Du Q."/>
            <person name="Sun Z."/>
        </authorList>
    </citation>
    <scope>NUCLEOTIDE SEQUENCE [LARGE SCALE GENOMIC DNA]</scope>
    <source>
        <strain evidence="2 3">D1-5</strain>
    </source>
</reference>
<accession>A0A0A2VAM5</accession>
<keyword evidence="1" id="KW-1133">Transmembrane helix</keyword>
<feature type="transmembrane region" description="Helical" evidence="1">
    <location>
        <begin position="34"/>
        <end position="58"/>
    </location>
</feature>
<comment type="caution">
    <text evidence="2">The sequence shown here is derived from an EMBL/GenBank/DDBJ whole genome shotgun (WGS) entry which is preliminary data.</text>
</comment>
<keyword evidence="1" id="KW-0812">Transmembrane</keyword>